<protein>
    <submittedName>
        <fullName evidence="2">DNA helicase</fullName>
    </submittedName>
</protein>
<feature type="region of interest" description="Disordered" evidence="1">
    <location>
        <begin position="171"/>
        <end position="233"/>
    </location>
</feature>
<proteinExistence type="predicted"/>
<reference evidence="2" key="1">
    <citation type="journal article" date="2022" name="Int. J. Mol. Sci.">
        <title>Draft Genome of Tanacetum Coccineum: Genomic Comparison of Closely Related Tanacetum-Family Plants.</title>
        <authorList>
            <person name="Yamashiro T."/>
            <person name="Shiraishi A."/>
            <person name="Nakayama K."/>
            <person name="Satake H."/>
        </authorList>
    </citation>
    <scope>NUCLEOTIDE SEQUENCE</scope>
</reference>
<evidence type="ECO:0000256" key="1">
    <source>
        <dbReference type="SAM" id="MobiDB-lite"/>
    </source>
</evidence>
<reference evidence="2" key="2">
    <citation type="submission" date="2022-01" db="EMBL/GenBank/DDBJ databases">
        <authorList>
            <person name="Yamashiro T."/>
            <person name="Shiraishi A."/>
            <person name="Satake H."/>
            <person name="Nakayama K."/>
        </authorList>
    </citation>
    <scope>NUCLEOTIDE SEQUENCE</scope>
</reference>
<dbReference type="EMBL" id="BQNB010015364">
    <property type="protein sequence ID" value="GJT39169.1"/>
    <property type="molecule type" value="Genomic_DNA"/>
</dbReference>
<keyword evidence="3" id="KW-1185">Reference proteome</keyword>
<sequence length="233" mass="26045">MGCIVSISGINPFRDPNRGEKTLRKIEIENLNGNIIELTLWDEMAEHFRQADLEKMEQPAIRFTAEVTIKSINTKREWFYESCHQCIRTAIKQANKYTCLDHGPQPGPFFKYKFKAYITDTSGTTSLTFFTPAADKIKGHSYDVFSINTSGEGTSLLTTLPGTAHLITDKECPEEAEETSISKEVTIGTPIPNPSTSTTTGKSQEEDDISHEKSSKRCLILEPSAETKKPKGY</sequence>
<keyword evidence="2" id="KW-0067">ATP-binding</keyword>
<dbReference type="InterPro" id="IPR012340">
    <property type="entry name" value="NA-bd_OB-fold"/>
</dbReference>
<accession>A0ABQ5DJM2</accession>
<dbReference type="Gene3D" id="2.40.50.140">
    <property type="entry name" value="Nucleic acid-binding proteins"/>
    <property type="match status" value="1"/>
</dbReference>
<keyword evidence="2" id="KW-0378">Hydrolase</keyword>
<keyword evidence="2" id="KW-0547">Nucleotide-binding</keyword>
<keyword evidence="2" id="KW-0347">Helicase</keyword>
<dbReference type="GO" id="GO:0004386">
    <property type="term" value="F:helicase activity"/>
    <property type="evidence" value="ECO:0007669"/>
    <property type="project" value="UniProtKB-KW"/>
</dbReference>
<comment type="caution">
    <text evidence="2">The sequence shown here is derived from an EMBL/GenBank/DDBJ whole genome shotgun (WGS) entry which is preliminary data.</text>
</comment>
<dbReference type="Proteomes" id="UP001151760">
    <property type="component" value="Unassembled WGS sequence"/>
</dbReference>
<name>A0ABQ5DJM2_9ASTR</name>
<gene>
    <name evidence="2" type="ORF">Tco_0939034</name>
</gene>
<organism evidence="2 3">
    <name type="scientific">Tanacetum coccineum</name>
    <dbReference type="NCBI Taxonomy" id="301880"/>
    <lineage>
        <taxon>Eukaryota</taxon>
        <taxon>Viridiplantae</taxon>
        <taxon>Streptophyta</taxon>
        <taxon>Embryophyta</taxon>
        <taxon>Tracheophyta</taxon>
        <taxon>Spermatophyta</taxon>
        <taxon>Magnoliopsida</taxon>
        <taxon>eudicotyledons</taxon>
        <taxon>Gunneridae</taxon>
        <taxon>Pentapetalae</taxon>
        <taxon>asterids</taxon>
        <taxon>campanulids</taxon>
        <taxon>Asterales</taxon>
        <taxon>Asteraceae</taxon>
        <taxon>Asteroideae</taxon>
        <taxon>Anthemideae</taxon>
        <taxon>Anthemidinae</taxon>
        <taxon>Tanacetum</taxon>
    </lineage>
</organism>
<dbReference type="SUPFAM" id="SSF50249">
    <property type="entry name" value="Nucleic acid-binding proteins"/>
    <property type="match status" value="2"/>
</dbReference>
<dbReference type="PANTHER" id="PTHR47165:SF4">
    <property type="entry name" value="OS03G0429900 PROTEIN"/>
    <property type="match status" value="1"/>
</dbReference>
<evidence type="ECO:0000313" key="3">
    <source>
        <dbReference type="Proteomes" id="UP001151760"/>
    </source>
</evidence>
<evidence type="ECO:0000313" key="2">
    <source>
        <dbReference type="EMBL" id="GJT39169.1"/>
    </source>
</evidence>
<feature type="compositionally biased region" description="Low complexity" evidence="1">
    <location>
        <begin position="186"/>
        <end position="201"/>
    </location>
</feature>
<dbReference type="PANTHER" id="PTHR47165">
    <property type="entry name" value="OS03G0429900 PROTEIN"/>
    <property type="match status" value="1"/>
</dbReference>